<dbReference type="SUPFAM" id="SSF46894">
    <property type="entry name" value="C-terminal effector domain of the bipartite response regulators"/>
    <property type="match status" value="2"/>
</dbReference>
<name>A0A2M7TBA2_9ACTN</name>
<evidence type="ECO:0000259" key="4">
    <source>
        <dbReference type="PROSITE" id="PS50043"/>
    </source>
</evidence>
<dbReference type="EMBL" id="PFNG01000015">
    <property type="protein sequence ID" value="PIZ42401.1"/>
    <property type="molecule type" value="Genomic_DNA"/>
</dbReference>
<protein>
    <recommendedName>
        <fullName evidence="4">HTH luxR-type domain-containing protein</fullName>
    </recommendedName>
</protein>
<keyword evidence="2" id="KW-0238">DNA-binding</keyword>
<dbReference type="PANTHER" id="PTHR44688">
    <property type="entry name" value="DNA-BINDING TRANSCRIPTIONAL ACTIVATOR DEVR_DOSR"/>
    <property type="match status" value="1"/>
</dbReference>
<dbReference type="SMART" id="SM00421">
    <property type="entry name" value="HTH_LUXR"/>
    <property type="match status" value="2"/>
</dbReference>
<feature type="domain" description="HTH luxR-type" evidence="4">
    <location>
        <begin position="61"/>
        <end position="113"/>
    </location>
</feature>
<accession>A0A2M7TBA2</accession>
<dbReference type="GO" id="GO:0003677">
    <property type="term" value="F:DNA binding"/>
    <property type="evidence" value="ECO:0007669"/>
    <property type="project" value="UniProtKB-KW"/>
</dbReference>
<dbReference type="GO" id="GO:0006355">
    <property type="term" value="P:regulation of DNA-templated transcription"/>
    <property type="evidence" value="ECO:0007669"/>
    <property type="project" value="InterPro"/>
</dbReference>
<feature type="domain" description="HTH luxR-type" evidence="4">
    <location>
        <begin position="1"/>
        <end position="51"/>
    </location>
</feature>
<dbReference type="PROSITE" id="PS50043">
    <property type="entry name" value="HTH_LUXR_2"/>
    <property type="match status" value="2"/>
</dbReference>
<reference evidence="6" key="1">
    <citation type="submission" date="2017-09" db="EMBL/GenBank/DDBJ databases">
        <title>Depth-based differentiation of microbial function through sediment-hosted aquifers and enrichment of novel symbionts in the deep terrestrial subsurface.</title>
        <authorList>
            <person name="Probst A.J."/>
            <person name="Ladd B."/>
            <person name="Jarett J.K."/>
            <person name="Geller-Mcgrath D.E."/>
            <person name="Sieber C.M.K."/>
            <person name="Emerson J.B."/>
            <person name="Anantharaman K."/>
            <person name="Thomas B.C."/>
            <person name="Malmstrom R."/>
            <person name="Stieglmeier M."/>
            <person name="Klingl A."/>
            <person name="Woyke T."/>
            <person name="Ryan C.M."/>
            <person name="Banfield J.F."/>
        </authorList>
    </citation>
    <scope>NUCLEOTIDE SEQUENCE [LARGE SCALE GENOMIC DNA]</scope>
</reference>
<keyword evidence="1" id="KW-0805">Transcription regulation</keyword>
<evidence type="ECO:0000313" key="5">
    <source>
        <dbReference type="EMBL" id="PIZ42401.1"/>
    </source>
</evidence>
<dbReference type="CDD" id="cd06170">
    <property type="entry name" value="LuxR_C_like"/>
    <property type="match status" value="1"/>
</dbReference>
<sequence>TNLLSLGYNVSEIASVLCISPYTVRRHLSYIYEKLGIRSQIQLVVLYFNGNGKAEKDTRYDTGKQCLLSKREAEVLVLYNQGLVSKQIGEALFISDSTAREYLRRIRKKLGVD</sequence>
<evidence type="ECO:0000256" key="2">
    <source>
        <dbReference type="ARBA" id="ARBA00023125"/>
    </source>
</evidence>
<evidence type="ECO:0000256" key="1">
    <source>
        <dbReference type="ARBA" id="ARBA00023015"/>
    </source>
</evidence>
<evidence type="ECO:0000313" key="6">
    <source>
        <dbReference type="Proteomes" id="UP000230956"/>
    </source>
</evidence>
<dbReference type="InterPro" id="IPR016032">
    <property type="entry name" value="Sig_transdc_resp-reg_C-effctor"/>
</dbReference>
<organism evidence="5 6">
    <name type="scientific">Candidatus Aquicultor secundus</name>
    <dbReference type="NCBI Taxonomy" id="1973895"/>
    <lineage>
        <taxon>Bacteria</taxon>
        <taxon>Bacillati</taxon>
        <taxon>Actinomycetota</taxon>
        <taxon>Candidatus Aquicultoria</taxon>
        <taxon>Candidatus Aquicultorales</taxon>
        <taxon>Candidatus Aquicultoraceae</taxon>
        <taxon>Candidatus Aquicultor</taxon>
    </lineage>
</organism>
<proteinExistence type="predicted"/>
<gene>
    <name evidence="5" type="ORF">COY37_00480</name>
</gene>
<dbReference type="Gene3D" id="1.10.10.10">
    <property type="entry name" value="Winged helix-like DNA-binding domain superfamily/Winged helix DNA-binding domain"/>
    <property type="match status" value="2"/>
</dbReference>
<dbReference type="Proteomes" id="UP000230956">
    <property type="component" value="Unassembled WGS sequence"/>
</dbReference>
<keyword evidence="3" id="KW-0804">Transcription</keyword>
<dbReference type="AlphaFoldDB" id="A0A2M7TBA2"/>
<dbReference type="Pfam" id="PF00196">
    <property type="entry name" value="GerE"/>
    <property type="match status" value="2"/>
</dbReference>
<dbReference type="InterPro" id="IPR036388">
    <property type="entry name" value="WH-like_DNA-bd_sf"/>
</dbReference>
<dbReference type="PRINTS" id="PR00038">
    <property type="entry name" value="HTHLUXR"/>
</dbReference>
<feature type="non-terminal residue" evidence="5">
    <location>
        <position position="1"/>
    </location>
</feature>
<comment type="caution">
    <text evidence="5">The sequence shown here is derived from an EMBL/GenBank/DDBJ whole genome shotgun (WGS) entry which is preliminary data.</text>
</comment>
<dbReference type="InterPro" id="IPR000792">
    <property type="entry name" value="Tscrpt_reg_LuxR_C"/>
</dbReference>
<dbReference type="RefSeq" id="WP_286975476.1">
    <property type="nucleotide sequence ID" value="NZ_PFNG01000015.1"/>
</dbReference>
<evidence type="ECO:0000256" key="3">
    <source>
        <dbReference type="ARBA" id="ARBA00023163"/>
    </source>
</evidence>
<dbReference type="PANTHER" id="PTHR44688:SF16">
    <property type="entry name" value="DNA-BINDING TRANSCRIPTIONAL ACTIVATOR DEVR_DOSR"/>
    <property type="match status" value="1"/>
</dbReference>